<reference evidence="4 5" key="1">
    <citation type="submission" date="2016-12" db="EMBL/GenBank/DDBJ databases">
        <authorList>
            <person name="Song W.-J."/>
            <person name="Kurnit D.M."/>
        </authorList>
    </citation>
    <scope>NUCLEOTIDE SEQUENCE [LARGE SCALE GENOMIC DNA]</scope>
    <source>
        <strain evidence="4 5">IMCC3135</strain>
    </source>
</reference>
<dbReference type="GO" id="GO:0002953">
    <property type="term" value="F:5'-deoxynucleotidase activity"/>
    <property type="evidence" value="ECO:0007669"/>
    <property type="project" value="UniProtKB-EC"/>
</dbReference>
<dbReference type="InterPro" id="IPR039356">
    <property type="entry name" value="YfbR/HDDC2"/>
</dbReference>
<keyword evidence="5" id="KW-1185">Reference proteome</keyword>
<accession>A0A2Z2NP66</accession>
<evidence type="ECO:0000313" key="5">
    <source>
        <dbReference type="Proteomes" id="UP000250079"/>
    </source>
</evidence>
<dbReference type="EMBL" id="CP018632">
    <property type="protein sequence ID" value="ASJ71721.1"/>
    <property type="molecule type" value="Genomic_DNA"/>
</dbReference>
<dbReference type="Gene3D" id="1.10.3210.10">
    <property type="entry name" value="Hypothetical protein af1432"/>
    <property type="match status" value="1"/>
</dbReference>
<dbReference type="InterPro" id="IPR006674">
    <property type="entry name" value="HD_domain"/>
</dbReference>
<evidence type="ECO:0000313" key="4">
    <source>
        <dbReference type="EMBL" id="ASJ71721.1"/>
    </source>
</evidence>
<dbReference type="EC" id="3.1.3.89" evidence="4"/>
<protein>
    <submittedName>
        <fullName evidence="4">5'-deoxynucleotidase YfbR</fullName>
        <ecNumber evidence="4">3.1.3.89</ecNumber>
    </submittedName>
</protein>
<dbReference type="KEGG" id="gai:IMCC3135_08090"/>
<dbReference type="PANTHER" id="PTHR11845:SF13">
    <property type="entry name" value="5'-DEOXYNUCLEOTIDASE HDDC2"/>
    <property type="match status" value="1"/>
</dbReference>
<evidence type="ECO:0000259" key="3">
    <source>
        <dbReference type="Pfam" id="PF13023"/>
    </source>
</evidence>
<dbReference type="Pfam" id="PF13023">
    <property type="entry name" value="HD_3"/>
    <property type="match status" value="1"/>
</dbReference>
<dbReference type="PANTHER" id="PTHR11845">
    <property type="entry name" value="5'-DEOXYNUCLEOTIDASE HDDC2"/>
    <property type="match status" value="1"/>
</dbReference>
<evidence type="ECO:0000256" key="1">
    <source>
        <dbReference type="ARBA" id="ARBA00022723"/>
    </source>
</evidence>
<name>A0A2Z2NP66_9GAMM</name>
<proteinExistence type="predicted"/>
<dbReference type="GO" id="GO:0046872">
    <property type="term" value="F:metal ion binding"/>
    <property type="evidence" value="ECO:0007669"/>
    <property type="project" value="UniProtKB-KW"/>
</dbReference>
<dbReference type="GO" id="GO:0005737">
    <property type="term" value="C:cytoplasm"/>
    <property type="evidence" value="ECO:0007669"/>
    <property type="project" value="TreeGrafter"/>
</dbReference>
<keyword evidence="2 4" id="KW-0378">Hydrolase</keyword>
<evidence type="ECO:0000256" key="2">
    <source>
        <dbReference type="ARBA" id="ARBA00022801"/>
    </source>
</evidence>
<dbReference type="RefSeq" id="WP_205737956.1">
    <property type="nucleotide sequence ID" value="NZ_CP018632.1"/>
</dbReference>
<organism evidence="4 5">
    <name type="scientific">Granulosicoccus antarcticus IMCC3135</name>
    <dbReference type="NCBI Taxonomy" id="1192854"/>
    <lineage>
        <taxon>Bacteria</taxon>
        <taxon>Pseudomonadati</taxon>
        <taxon>Pseudomonadota</taxon>
        <taxon>Gammaproteobacteria</taxon>
        <taxon>Chromatiales</taxon>
        <taxon>Granulosicoccaceae</taxon>
        <taxon>Granulosicoccus</taxon>
    </lineage>
</organism>
<dbReference type="Proteomes" id="UP000250079">
    <property type="component" value="Chromosome"/>
</dbReference>
<dbReference type="AlphaFoldDB" id="A0A2Z2NP66"/>
<dbReference type="SUPFAM" id="SSF109604">
    <property type="entry name" value="HD-domain/PDEase-like"/>
    <property type="match status" value="1"/>
</dbReference>
<keyword evidence="1" id="KW-0479">Metal-binding</keyword>
<feature type="domain" description="HD" evidence="3">
    <location>
        <begin position="43"/>
        <end position="204"/>
    </location>
</feature>
<sequence length="229" mass="25499">MALSVIVWVNPLTPLAMTATNLPAWSEKLAPRLKSQIEFLVAIDALKSVYRASHIASNERRENSAEHSWHLTMFARILAEHANEAVDIERVIFMLMVHDIVEVDAGDTPLHGQQNPEQEANEQAAATRLFGLLPDDQSLLLRQCWDEFEAAQSADARFAKALDRLQPVLLNALTEGGTWKDYEVSLDQVTSRTAQIGKGSDTLWDMANAIFNEAVDHGWLKTARPADLS</sequence>
<gene>
    <name evidence="4" type="primary">yfbR</name>
    <name evidence="4" type="ORF">IMCC3135_08090</name>
</gene>